<gene>
    <name evidence="1" type="ORF">KUF71_013959</name>
</gene>
<dbReference type="GO" id="GO:0004386">
    <property type="term" value="F:helicase activity"/>
    <property type="evidence" value="ECO:0007669"/>
    <property type="project" value="UniProtKB-KW"/>
</dbReference>
<evidence type="ECO:0000313" key="1">
    <source>
        <dbReference type="EMBL" id="KAK3925710.1"/>
    </source>
</evidence>
<comment type="caution">
    <text evidence="1">The sequence shown here is derived from an EMBL/GenBank/DDBJ whole genome shotgun (WGS) entry which is preliminary data.</text>
</comment>
<evidence type="ECO:0000313" key="2">
    <source>
        <dbReference type="Proteomes" id="UP001219518"/>
    </source>
</evidence>
<proteinExistence type="predicted"/>
<dbReference type="AlphaFoldDB" id="A0AAE1HS38"/>
<dbReference type="Proteomes" id="UP001219518">
    <property type="component" value="Unassembled WGS sequence"/>
</dbReference>
<keyword evidence="1" id="KW-0067">ATP-binding</keyword>
<dbReference type="EMBL" id="JAHWGI010001240">
    <property type="protein sequence ID" value="KAK3925710.1"/>
    <property type="molecule type" value="Genomic_DNA"/>
</dbReference>
<sequence>MYERHLYQTSCGLVDAKTNLFRPVARIPAKVSSKTKKFVVAESDGVEATLLLAKGSKIMLRSNLWTERRLVNGSVGEVVDIVYHPDASPHDDPPAVLKCNFDSYKGPYFDDICGQCPLLLFSTIMKRVMRNMWLANFLFVSIMDVQSTNHKV</sequence>
<organism evidence="1 2">
    <name type="scientific">Frankliniella fusca</name>
    <dbReference type="NCBI Taxonomy" id="407009"/>
    <lineage>
        <taxon>Eukaryota</taxon>
        <taxon>Metazoa</taxon>
        <taxon>Ecdysozoa</taxon>
        <taxon>Arthropoda</taxon>
        <taxon>Hexapoda</taxon>
        <taxon>Insecta</taxon>
        <taxon>Pterygota</taxon>
        <taxon>Neoptera</taxon>
        <taxon>Paraneoptera</taxon>
        <taxon>Thysanoptera</taxon>
        <taxon>Terebrantia</taxon>
        <taxon>Thripoidea</taxon>
        <taxon>Thripidae</taxon>
        <taxon>Frankliniella</taxon>
    </lineage>
</organism>
<reference evidence="1" key="2">
    <citation type="journal article" date="2023" name="BMC Genomics">
        <title>Pest status, molecular evolution, and epigenetic factors derived from the genome assembly of Frankliniella fusca, a thysanopteran phytovirus vector.</title>
        <authorList>
            <person name="Catto M.A."/>
            <person name="Labadie P.E."/>
            <person name="Jacobson A.L."/>
            <person name="Kennedy G.G."/>
            <person name="Srinivasan R."/>
            <person name="Hunt B.G."/>
        </authorList>
    </citation>
    <scope>NUCLEOTIDE SEQUENCE</scope>
    <source>
        <strain evidence="1">PL_HMW_Pooled</strain>
    </source>
</reference>
<keyword evidence="1" id="KW-0378">Hydrolase</keyword>
<reference evidence="1" key="1">
    <citation type="submission" date="2021-07" db="EMBL/GenBank/DDBJ databases">
        <authorList>
            <person name="Catto M.A."/>
            <person name="Jacobson A."/>
            <person name="Kennedy G."/>
            <person name="Labadie P."/>
            <person name="Hunt B.G."/>
            <person name="Srinivasan R."/>
        </authorList>
    </citation>
    <scope>NUCLEOTIDE SEQUENCE</scope>
    <source>
        <strain evidence="1">PL_HMW_Pooled</strain>
        <tissue evidence="1">Head</tissue>
    </source>
</reference>
<accession>A0AAE1HS38</accession>
<keyword evidence="2" id="KW-1185">Reference proteome</keyword>
<name>A0AAE1HS38_9NEOP</name>
<keyword evidence="1" id="KW-0547">Nucleotide-binding</keyword>
<keyword evidence="1" id="KW-0347">Helicase</keyword>
<protein>
    <submittedName>
        <fullName evidence="1">ATP-dependent DNA helicase</fullName>
    </submittedName>
</protein>